<comment type="caution">
    <text evidence="2">The sequence shown here is derived from an EMBL/GenBank/DDBJ whole genome shotgun (WGS) entry which is preliminary data.</text>
</comment>
<reference evidence="2 3" key="1">
    <citation type="submission" date="2018-03" db="EMBL/GenBank/DDBJ databases">
        <title>Lachnoclostridium SNUG30386 gen.nov., sp.nov., isolated from human faeces.</title>
        <authorList>
            <person name="Seo B."/>
            <person name="Jeon K."/>
            <person name="Ko G."/>
        </authorList>
    </citation>
    <scope>NUCLEOTIDE SEQUENCE [LARGE SCALE GENOMIC DNA]</scope>
    <source>
        <strain evidence="2 3">SNUG30386</strain>
    </source>
</reference>
<gene>
    <name evidence="2" type="ORF">C7U56_05695</name>
</gene>
<keyword evidence="3" id="KW-1185">Reference proteome</keyword>
<protein>
    <submittedName>
        <fullName evidence="2">Uncharacterized protein</fullName>
    </submittedName>
</protein>
<dbReference type="EMBL" id="PYLO01000002">
    <property type="protein sequence ID" value="PST37406.1"/>
    <property type="molecule type" value="Genomic_DNA"/>
</dbReference>
<organism evidence="2 3">
    <name type="scientific">Clostridium fessum</name>
    <dbReference type="NCBI Taxonomy" id="2126740"/>
    <lineage>
        <taxon>Bacteria</taxon>
        <taxon>Bacillati</taxon>
        <taxon>Bacillota</taxon>
        <taxon>Clostridia</taxon>
        <taxon>Eubacteriales</taxon>
        <taxon>Clostridiaceae</taxon>
        <taxon>Clostridium</taxon>
    </lineage>
</organism>
<dbReference type="AlphaFoldDB" id="A0A2T3FQ50"/>
<sequence>MEELEFSQRIVKILTGKALQDTLRKAGMQGFTVPGFAKNVSQAPPSILAAAMTKRKRGKGFQSGIFLKCLSELDEDILESKLTQKWLEGGVSKEEAERELKDIEISILEKQKQNENVQDGIEIEDSIKTDDKDDTQVIKKQQERIKKLQATIQSYKIANDNYKKEIEQLKRENIKLEAKNAEELRNKTLMEDTIEELNNEIHEQKQKLAKMGTEIEKYKNMYENAPKVLCFSKKEIDKEMFPFYNVEWICEWKNDYVETIDWIKYSEVWIAESDFSYSETKTIKNLAKGKVIIARNTNMLITKVGGNN</sequence>
<evidence type="ECO:0000313" key="2">
    <source>
        <dbReference type="EMBL" id="PST37406.1"/>
    </source>
</evidence>
<evidence type="ECO:0000256" key="1">
    <source>
        <dbReference type="SAM" id="Coils"/>
    </source>
</evidence>
<proteinExistence type="predicted"/>
<dbReference type="RefSeq" id="WP_107000541.1">
    <property type="nucleotide sequence ID" value="NZ_JAQDZI010000005.1"/>
</dbReference>
<feature type="coiled-coil region" evidence="1">
    <location>
        <begin position="138"/>
        <end position="221"/>
    </location>
</feature>
<name>A0A2T3FQ50_9CLOT</name>
<keyword evidence="1" id="KW-0175">Coiled coil</keyword>
<evidence type="ECO:0000313" key="3">
    <source>
        <dbReference type="Proteomes" id="UP000241048"/>
    </source>
</evidence>
<accession>A0A2T3FQ50</accession>
<dbReference type="Proteomes" id="UP000241048">
    <property type="component" value="Unassembled WGS sequence"/>
</dbReference>